<evidence type="ECO:0000256" key="4">
    <source>
        <dbReference type="ARBA" id="ARBA00010980"/>
    </source>
</evidence>
<sequence>MVKSVDTLLLGSSARASEFESEWRHGIFKTEGASPIKTKSYNESNSQFVTVVLVAPNPINPKPGTLRYGVSMLKGKVWITFQRDMTITLQKPFLISSFTAIDGRGAVVHIAGNACLVIFKVNNMIKKSKKNRYTEVYALGQHIDMSAHKEAPLTSLHMQRILDVWIDHNTLFACHDGRLDVTRGSTGVTISNNWFREQDKVMLLGDDDGYLRDKNMKVTVMYSHFEPNCNQRMPRIRHGYAHVAYNLYLGWSQYATGSLGGSTPVIASRGGFTPEEMFLKIELLSFRQASGEQSHTI</sequence>
<dbReference type="EMBL" id="VOIH02000009">
    <property type="protein sequence ID" value="KAF3438418.1"/>
    <property type="molecule type" value="Genomic_DNA"/>
</dbReference>
<comment type="similarity">
    <text evidence="4 11">Belongs to the polysaccharide lyase 1 family.</text>
</comment>
<comment type="cofactor">
    <cofactor evidence="11">
        <name>Ca(2+)</name>
        <dbReference type="ChEBI" id="CHEBI:29108"/>
    </cofactor>
    <text evidence="11">Binds 1 Ca(2+) ion. Required for its activity.</text>
</comment>
<evidence type="ECO:0000256" key="9">
    <source>
        <dbReference type="ARBA" id="ARBA00022837"/>
    </source>
</evidence>
<comment type="caution">
    <text evidence="13">The sequence shown here is derived from an EMBL/GenBank/DDBJ whole genome shotgun (WGS) entry which is preliminary data.</text>
</comment>
<dbReference type="GO" id="GO:0045490">
    <property type="term" value="P:pectin catabolic process"/>
    <property type="evidence" value="ECO:0007669"/>
    <property type="project" value="UniProtKB-UniPathway"/>
</dbReference>
<evidence type="ECO:0000313" key="13">
    <source>
        <dbReference type="EMBL" id="KAF3438418.1"/>
    </source>
</evidence>
<comment type="catalytic activity">
    <reaction evidence="1 11">
        <text>Eliminative cleavage of (1-&gt;4)-alpha-D-galacturonan to give oligosaccharides with 4-deoxy-alpha-D-galact-4-enuronosyl groups at their non-reducing ends.</text>
        <dbReference type="EC" id="4.2.2.2"/>
    </reaction>
</comment>
<keyword evidence="6" id="KW-0134">Cell wall</keyword>
<keyword evidence="6" id="KW-0964">Secreted</keyword>
<dbReference type="Proteomes" id="UP000796880">
    <property type="component" value="Unassembled WGS sequence"/>
</dbReference>
<dbReference type="InterPro" id="IPR018082">
    <property type="entry name" value="AmbAllergen"/>
</dbReference>
<evidence type="ECO:0000256" key="7">
    <source>
        <dbReference type="ARBA" id="ARBA00022723"/>
    </source>
</evidence>
<keyword evidence="14" id="KW-1185">Reference proteome</keyword>
<name>A0A8K0GV73_9ROSA</name>
<reference evidence="13" key="1">
    <citation type="submission" date="2020-03" db="EMBL/GenBank/DDBJ databases">
        <title>A high-quality chromosome-level genome assembly of a woody plant with both climbing and erect habits, Rhamnella rubrinervis.</title>
        <authorList>
            <person name="Lu Z."/>
            <person name="Yang Y."/>
            <person name="Zhu X."/>
            <person name="Sun Y."/>
        </authorList>
    </citation>
    <scope>NUCLEOTIDE SEQUENCE</scope>
    <source>
        <strain evidence="13">BYM</strain>
        <tissue evidence="13">Leaf</tissue>
    </source>
</reference>
<dbReference type="EC" id="4.2.2.2" evidence="5 11"/>
<dbReference type="UniPathway" id="UPA00545">
    <property type="reaction ID" value="UER00824"/>
</dbReference>
<dbReference type="InterPro" id="IPR011050">
    <property type="entry name" value="Pectin_lyase_fold/virulence"/>
</dbReference>
<keyword evidence="8" id="KW-0732">Signal</keyword>
<comment type="pathway">
    <text evidence="3 11">Glycan metabolism; pectin degradation; 2-dehydro-3-deoxy-D-gluconate from pectin: step 2/5.</text>
</comment>
<dbReference type="InterPro" id="IPR012334">
    <property type="entry name" value="Pectin_lyas_fold"/>
</dbReference>
<gene>
    <name evidence="13" type="ORF">FNV43_RR21180</name>
</gene>
<evidence type="ECO:0000256" key="2">
    <source>
        <dbReference type="ARBA" id="ARBA00004191"/>
    </source>
</evidence>
<proteinExistence type="inferred from homology"/>
<evidence type="ECO:0000256" key="10">
    <source>
        <dbReference type="ARBA" id="ARBA00023239"/>
    </source>
</evidence>
<evidence type="ECO:0000256" key="3">
    <source>
        <dbReference type="ARBA" id="ARBA00005220"/>
    </source>
</evidence>
<evidence type="ECO:0000256" key="8">
    <source>
        <dbReference type="ARBA" id="ARBA00022729"/>
    </source>
</evidence>
<evidence type="ECO:0000259" key="12">
    <source>
        <dbReference type="SMART" id="SM00656"/>
    </source>
</evidence>
<keyword evidence="10 11" id="KW-0456">Lyase</keyword>
<evidence type="ECO:0000256" key="1">
    <source>
        <dbReference type="ARBA" id="ARBA00000695"/>
    </source>
</evidence>
<protein>
    <recommendedName>
        <fullName evidence="5 11">Pectate lyase</fullName>
        <ecNumber evidence="5 11">4.2.2.2</ecNumber>
    </recommendedName>
</protein>
<dbReference type="GO" id="GO:0046872">
    <property type="term" value="F:metal ion binding"/>
    <property type="evidence" value="ECO:0007669"/>
    <property type="project" value="UniProtKB-KW"/>
</dbReference>
<dbReference type="InterPro" id="IPR045032">
    <property type="entry name" value="PEL"/>
</dbReference>
<dbReference type="OrthoDB" id="1637350at2759"/>
<accession>A0A8K0GV73</accession>
<dbReference type="AlphaFoldDB" id="A0A8K0GV73"/>
<dbReference type="SUPFAM" id="SSF51126">
    <property type="entry name" value="Pectin lyase-like"/>
    <property type="match status" value="1"/>
</dbReference>
<keyword evidence="7 11" id="KW-0479">Metal-binding</keyword>
<evidence type="ECO:0000256" key="6">
    <source>
        <dbReference type="ARBA" id="ARBA00022512"/>
    </source>
</evidence>
<dbReference type="PANTHER" id="PTHR31683:SF74">
    <property type="entry name" value="PECTATE LYASE"/>
    <property type="match status" value="1"/>
</dbReference>
<dbReference type="InterPro" id="IPR002022">
    <property type="entry name" value="Pec_lyase"/>
</dbReference>
<dbReference type="PRINTS" id="PR00807">
    <property type="entry name" value="AMBALLERGEN"/>
</dbReference>
<evidence type="ECO:0000256" key="5">
    <source>
        <dbReference type="ARBA" id="ARBA00012272"/>
    </source>
</evidence>
<dbReference type="SMART" id="SM00656">
    <property type="entry name" value="Amb_all"/>
    <property type="match status" value="1"/>
</dbReference>
<dbReference type="Gene3D" id="2.160.20.10">
    <property type="entry name" value="Single-stranded right-handed beta-helix, Pectin lyase-like"/>
    <property type="match status" value="1"/>
</dbReference>
<dbReference type="PANTHER" id="PTHR31683">
    <property type="entry name" value="PECTATE LYASE 18-RELATED"/>
    <property type="match status" value="1"/>
</dbReference>
<keyword evidence="9 11" id="KW-0106">Calcium</keyword>
<feature type="domain" description="Pectate lyase" evidence="12">
    <location>
        <begin position="84"/>
        <end position="278"/>
    </location>
</feature>
<evidence type="ECO:0000256" key="11">
    <source>
        <dbReference type="RuleBase" id="RU361123"/>
    </source>
</evidence>
<dbReference type="Pfam" id="PF00544">
    <property type="entry name" value="Pectate_lyase_4"/>
    <property type="match status" value="1"/>
</dbReference>
<comment type="subcellular location">
    <subcellularLocation>
        <location evidence="2">Secreted</location>
        <location evidence="2">Cell wall</location>
    </subcellularLocation>
</comment>
<organism evidence="13 14">
    <name type="scientific">Rhamnella rubrinervis</name>
    <dbReference type="NCBI Taxonomy" id="2594499"/>
    <lineage>
        <taxon>Eukaryota</taxon>
        <taxon>Viridiplantae</taxon>
        <taxon>Streptophyta</taxon>
        <taxon>Embryophyta</taxon>
        <taxon>Tracheophyta</taxon>
        <taxon>Spermatophyta</taxon>
        <taxon>Magnoliopsida</taxon>
        <taxon>eudicotyledons</taxon>
        <taxon>Gunneridae</taxon>
        <taxon>Pentapetalae</taxon>
        <taxon>rosids</taxon>
        <taxon>fabids</taxon>
        <taxon>Rosales</taxon>
        <taxon>Rhamnaceae</taxon>
        <taxon>rhamnoid group</taxon>
        <taxon>Rhamneae</taxon>
        <taxon>Rhamnella</taxon>
    </lineage>
</organism>
<evidence type="ECO:0000313" key="14">
    <source>
        <dbReference type="Proteomes" id="UP000796880"/>
    </source>
</evidence>
<dbReference type="GO" id="GO:0030570">
    <property type="term" value="F:pectate lyase activity"/>
    <property type="evidence" value="ECO:0007669"/>
    <property type="project" value="UniProtKB-EC"/>
</dbReference>